<dbReference type="RefSeq" id="WP_190999843.1">
    <property type="nucleotide sequence ID" value="NZ_JACXSI010000066.1"/>
</dbReference>
<dbReference type="AlphaFoldDB" id="A0A927D2E5"/>
<dbReference type="Proteomes" id="UP000602076">
    <property type="component" value="Unassembled WGS sequence"/>
</dbReference>
<evidence type="ECO:0000259" key="2">
    <source>
        <dbReference type="Pfam" id="PF00326"/>
    </source>
</evidence>
<comment type="caution">
    <text evidence="3">The sequence shown here is derived from an EMBL/GenBank/DDBJ whole genome shotgun (WGS) entry which is preliminary data.</text>
</comment>
<accession>A0A927D2E5</accession>
<dbReference type="Pfam" id="PF00326">
    <property type="entry name" value="Peptidase_S9"/>
    <property type="match status" value="1"/>
</dbReference>
<reference evidence="3" key="1">
    <citation type="submission" date="2020-09" db="EMBL/GenBank/DDBJ databases">
        <title>Bacillus faecalis sp. nov., a moderately halophilic bacterium isolated from cow faeces.</title>
        <authorList>
            <person name="Jiang L."/>
            <person name="Lee J."/>
        </authorList>
    </citation>
    <scope>NUCLEOTIDE SEQUENCE</scope>
    <source>
        <strain evidence="3">AGMB 02131</strain>
    </source>
</reference>
<dbReference type="GO" id="GO:0008236">
    <property type="term" value="F:serine-type peptidase activity"/>
    <property type="evidence" value="ECO:0007669"/>
    <property type="project" value="InterPro"/>
</dbReference>
<sequence length="252" mass="29002">MVVIAKETVGNIPLLHAVDEHKQYDKLPLIIFIHGYESIKERNVQYAYMLAEKGYRVLLPEVIEHGERGSGQVNPANFWKFVLTTIKELPLIMDEYASKGLVDEKRIGLAGTSMGAIITLGAMTQYDWIRVGVSLMGSPAYMDFARYQLKAMEQQGVKLSFTEEQLEKQLDMLRPFDATVNIEQFETRPLLFWHGAKDVMVPYKQGYTFYEQLHERYERENVALSFILDEQAGHNVPNSGVVEVVNWFEKYL</sequence>
<name>A0A927D2E5_9BACI</name>
<dbReference type="GO" id="GO:0006508">
    <property type="term" value="P:proteolysis"/>
    <property type="evidence" value="ECO:0007669"/>
    <property type="project" value="InterPro"/>
</dbReference>
<dbReference type="SUPFAM" id="SSF53474">
    <property type="entry name" value="alpha/beta-Hydrolases"/>
    <property type="match status" value="1"/>
</dbReference>
<dbReference type="PANTHER" id="PTHR22946:SF9">
    <property type="entry name" value="POLYKETIDE TRANSFERASE AF380"/>
    <property type="match status" value="1"/>
</dbReference>
<keyword evidence="1" id="KW-0378">Hydrolase</keyword>
<evidence type="ECO:0000313" key="4">
    <source>
        <dbReference type="Proteomes" id="UP000602076"/>
    </source>
</evidence>
<evidence type="ECO:0000256" key="1">
    <source>
        <dbReference type="ARBA" id="ARBA00022801"/>
    </source>
</evidence>
<dbReference type="InterPro" id="IPR029058">
    <property type="entry name" value="AB_hydrolase_fold"/>
</dbReference>
<keyword evidence="4" id="KW-1185">Reference proteome</keyword>
<protein>
    <submittedName>
        <fullName evidence="3">Prolyl oligopeptidase family serine peptidase</fullName>
    </submittedName>
</protein>
<gene>
    <name evidence="3" type="ORF">IEO70_18450</name>
</gene>
<proteinExistence type="predicted"/>
<dbReference type="InterPro" id="IPR001375">
    <property type="entry name" value="Peptidase_S9_cat"/>
</dbReference>
<feature type="domain" description="Peptidase S9 prolyl oligopeptidase catalytic" evidence="2">
    <location>
        <begin position="48"/>
        <end position="239"/>
    </location>
</feature>
<organism evidence="3 4">
    <name type="scientific">Peribacillus faecalis</name>
    <dbReference type="NCBI Taxonomy" id="2772559"/>
    <lineage>
        <taxon>Bacteria</taxon>
        <taxon>Bacillati</taxon>
        <taxon>Bacillota</taxon>
        <taxon>Bacilli</taxon>
        <taxon>Bacillales</taxon>
        <taxon>Bacillaceae</taxon>
        <taxon>Peribacillus</taxon>
    </lineage>
</organism>
<evidence type="ECO:0000313" key="3">
    <source>
        <dbReference type="EMBL" id="MBD3110310.1"/>
    </source>
</evidence>
<dbReference type="GO" id="GO:0052689">
    <property type="term" value="F:carboxylic ester hydrolase activity"/>
    <property type="evidence" value="ECO:0007669"/>
    <property type="project" value="UniProtKB-ARBA"/>
</dbReference>
<dbReference type="EMBL" id="JACXSI010000066">
    <property type="protein sequence ID" value="MBD3110310.1"/>
    <property type="molecule type" value="Genomic_DNA"/>
</dbReference>
<dbReference type="PANTHER" id="PTHR22946">
    <property type="entry name" value="DIENELACTONE HYDROLASE DOMAIN-CONTAINING PROTEIN-RELATED"/>
    <property type="match status" value="1"/>
</dbReference>
<dbReference type="InterPro" id="IPR050261">
    <property type="entry name" value="FrsA_esterase"/>
</dbReference>
<dbReference type="Gene3D" id="3.40.50.1820">
    <property type="entry name" value="alpha/beta hydrolase"/>
    <property type="match status" value="1"/>
</dbReference>